<feature type="repeat" description="WD" evidence="3">
    <location>
        <begin position="1628"/>
        <end position="1662"/>
    </location>
</feature>
<evidence type="ECO:0000259" key="4">
    <source>
        <dbReference type="Pfam" id="PF00656"/>
    </source>
</evidence>
<keyword evidence="7" id="KW-1185">Reference proteome</keyword>
<dbReference type="InterPro" id="IPR020472">
    <property type="entry name" value="WD40_PAC1"/>
</dbReference>
<evidence type="ECO:0000313" key="6">
    <source>
        <dbReference type="EMBL" id="KST65217.1"/>
    </source>
</evidence>
<dbReference type="InterPro" id="IPR027417">
    <property type="entry name" value="P-loop_NTPase"/>
</dbReference>
<dbReference type="OrthoDB" id="414840at2"/>
<reference evidence="6 7" key="1">
    <citation type="journal article" date="2015" name="Genome Announc.">
        <title>Draft Genome of the Euendolithic (true boring) Cyanobacterium Mastigocoleus testarum strain BC008.</title>
        <authorList>
            <person name="Guida B.S."/>
            <person name="Garcia-Pichel F."/>
        </authorList>
    </citation>
    <scope>NUCLEOTIDE SEQUENCE [LARGE SCALE GENOMIC DNA]</scope>
    <source>
        <strain evidence="6 7">BC008</strain>
    </source>
</reference>
<dbReference type="PANTHER" id="PTHR19848">
    <property type="entry name" value="WD40 REPEAT PROTEIN"/>
    <property type="match status" value="1"/>
</dbReference>
<feature type="repeat" description="WD" evidence="3">
    <location>
        <begin position="1452"/>
        <end position="1484"/>
    </location>
</feature>
<dbReference type="PROSITE" id="PS00678">
    <property type="entry name" value="WD_REPEATS_1"/>
    <property type="match status" value="8"/>
</dbReference>
<dbReference type="Gene3D" id="3.40.50.1460">
    <property type="match status" value="1"/>
</dbReference>
<dbReference type="SUPFAM" id="SSF52540">
    <property type="entry name" value="P-loop containing nucleoside triphosphate hydrolases"/>
    <property type="match status" value="1"/>
</dbReference>
<feature type="repeat" description="WD" evidence="3">
    <location>
        <begin position="1587"/>
        <end position="1621"/>
    </location>
</feature>
<dbReference type="GO" id="GO:0004197">
    <property type="term" value="F:cysteine-type endopeptidase activity"/>
    <property type="evidence" value="ECO:0007669"/>
    <property type="project" value="InterPro"/>
</dbReference>
<dbReference type="PROSITE" id="PS50082">
    <property type="entry name" value="WD_REPEATS_2"/>
    <property type="match status" value="12"/>
</dbReference>
<evidence type="ECO:0000256" key="1">
    <source>
        <dbReference type="ARBA" id="ARBA00022574"/>
    </source>
</evidence>
<dbReference type="InterPro" id="IPR049052">
    <property type="entry name" value="nSTAND1"/>
</dbReference>
<accession>A0A0V7ZL57</accession>
<evidence type="ECO:0000259" key="5">
    <source>
        <dbReference type="Pfam" id="PF20703"/>
    </source>
</evidence>
<dbReference type="Pfam" id="PF20703">
    <property type="entry name" value="nSTAND1"/>
    <property type="match status" value="1"/>
</dbReference>
<evidence type="ECO:0000313" key="7">
    <source>
        <dbReference type="Proteomes" id="UP000053372"/>
    </source>
</evidence>
<feature type="repeat" description="WD" evidence="3">
    <location>
        <begin position="1111"/>
        <end position="1145"/>
    </location>
</feature>
<keyword evidence="2" id="KW-0677">Repeat</keyword>
<name>A0A0V7ZL57_9CYAN</name>
<feature type="repeat" description="WD" evidence="3">
    <location>
        <begin position="1327"/>
        <end position="1361"/>
    </location>
</feature>
<feature type="domain" description="Novel STAND NTPase 1" evidence="5">
    <location>
        <begin position="533"/>
        <end position="953"/>
    </location>
</feature>
<organism evidence="6 7">
    <name type="scientific">Mastigocoleus testarum BC008</name>
    <dbReference type="NCBI Taxonomy" id="371196"/>
    <lineage>
        <taxon>Bacteria</taxon>
        <taxon>Bacillati</taxon>
        <taxon>Cyanobacteriota</taxon>
        <taxon>Cyanophyceae</taxon>
        <taxon>Nostocales</taxon>
        <taxon>Hapalosiphonaceae</taxon>
        <taxon>Mastigocoleus</taxon>
    </lineage>
</organism>
<feature type="repeat" description="WD" evidence="3">
    <location>
        <begin position="1793"/>
        <end position="1834"/>
    </location>
</feature>
<dbReference type="RefSeq" id="WP_058184046.1">
    <property type="nucleotide sequence ID" value="NZ_LMTZ01000110.1"/>
</dbReference>
<dbReference type="CDD" id="cd00200">
    <property type="entry name" value="WD40"/>
    <property type="match status" value="3"/>
</dbReference>
<evidence type="ECO:0000256" key="2">
    <source>
        <dbReference type="ARBA" id="ARBA00022737"/>
    </source>
</evidence>
<dbReference type="InterPro" id="IPR029030">
    <property type="entry name" value="Caspase-like_dom_sf"/>
</dbReference>
<protein>
    <submittedName>
        <fullName evidence="6">Uncharacterized protein</fullName>
    </submittedName>
</protein>
<feature type="repeat" description="WD" evidence="3">
    <location>
        <begin position="1211"/>
        <end position="1235"/>
    </location>
</feature>
<dbReference type="PROSITE" id="PS50294">
    <property type="entry name" value="WD_REPEATS_REGION"/>
    <property type="match status" value="9"/>
</dbReference>
<proteinExistence type="predicted"/>
<gene>
    <name evidence="6" type="ORF">BC008_20685</name>
</gene>
<feature type="repeat" description="WD" evidence="3">
    <location>
        <begin position="1152"/>
        <end position="1186"/>
    </location>
</feature>
<dbReference type="Pfam" id="PF00656">
    <property type="entry name" value="Peptidase_C14"/>
    <property type="match status" value="1"/>
</dbReference>
<feature type="repeat" description="WD" evidence="3">
    <location>
        <begin position="1506"/>
        <end position="1531"/>
    </location>
</feature>
<dbReference type="InterPro" id="IPR019775">
    <property type="entry name" value="WD40_repeat_CS"/>
</dbReference>
<dbReference type="GO" id="GO:0006508">
    <property type="term" value="P:proteolysis"/>
    <property type="evidence" value="ECO:0007669"/>
    <property type="project" value="InterPro"/>
</dbReference>
<feature type="repeat" description="WD" evidence="3">
    <location>
        <begin position="1669"/>
        <end position="1701"/>
    </location>
</feature>
<dbReference type="Gene3D" id="2.130.10.10">
    <property type="entry name" value="YVTN repeat-like/Quinoprotein amine dehydrogenase"/>
    <property type="match status" value="3"/>
</dbReference>
<feature type="domain" description="Peptidase C14 caspase" evidence="4">
    <location>
        <begin position="19"/>
        <end position="239"/>
    </location>
</feature>
<dbReference type="PANTHER" id="PTHR19848:SF8">
    <property type="entry name" value="F-BOX AND WD REPEAT DOMAIN CONTAINING 7"/>
    <property type="match status" value="1"/>
</dbReference>
<dbReference type="EMBL" id="LMTZ01000110">
    <property type="protein sequence ID" value="KST65217.1"/>
    <property type="molecule type" value="Genomic_DNA"/>
</dbReference>
<comment type="caution">
    <text evidence="6">The sequence shown here is derived from an EMBL/GenBank/DDBJ whole genome shotgun (WGS) entry which is preliminary data.</text>
</comment>
<dbReference type="InterPro" id="IPR036322">
    <property type="entry name" value="WD40_repeat_dom_sf"/>
</dbReference>
<evidence type="ECO:0000256" key="3">
    <source>
        <dbReference type="PROSITE-ProRule" id="PRU00221"/>
    </source>
</evidence>
<dbReference type="Pfam" id="PF00400">
    <property type="entry name" value="WD40"/>
    <property type="match status" value="16"/>
</dbReference>
<dbReference type="InterPro" id="IPR015943">
    <property type="entry name" value="WD40/YVTN_repeat-like_dom_sf"/>
</dbReference>
<dbReference type="Proteomes" id="UP000053372">
    <property type="component" value="Unassembled WGS sequence"/>
</dbReference>
<sequence>MSVIGSNKEKSEQSTAKLWVVLVGVNQYEDSQITKLSYCANDCKELAKALKIATQQFQETEIIALYDGGEKSPKRSEIISSIEQFSSAKPEDTVLFYFSGHGYLDSENRPVVCVADTKLEDLTGTGLKIDILLNELRKCKAQRQLVWLDACQEQQQDNNRIRQNPTGQLLAVLKQQAEQSQNFYAMLSCDRHERSWEFPELEHGLFTYCLIEGLRGKAANPKGNIDADSLFHYVDRSSKKFIKYKINPVDKESLSKGMDMGINISKPTIPKVKRLPQNTSQTPQRIVKDSGELIIGLASTPSANKRALIIDDLSSSKADITLGRILQARGGFAVTVHNCFIKDKQKRNIQQIISSDLHKKSNKTLLLYLAGTIESTDSETYELVCDTQSVKSRTYPNTRIDLNWLAQQLQDSPAKEIIIIADILDTSGTTKSLIEILQPSQNKSLCLITATTSRPNNKKLLGQLISILESAEESENEFWVSELITQLQKWREFQATINTDLNFWFSGSTEVMEILSVEVQRSNNEVFEIDVCPYKSLEAFTQDDAYFFHGREELTAEIIKKLQSTSFLAVVGASGSGKSSVVRAGVIPQLLTEGLLDSESICQTWVMLPGDNPLTALAKTLAPDNPDFLEGVLHLGVDSLVGWLRQQPKSISVLAIDQFEELFTLTAETDRLYFLNLILGAIKQAGDRFKIIITLRSDFLNECLGMSELAPLISKSQVLVPSCRLEDKQYREIIVQPSRKVGLEVENGLVALLLEELKEGSLPLLQYALEELWQKHSRGKLTVKDYQQYIGKLGKFLSNKAYETYNNLNEAQKECAQSIFLSLVFLAKEQDDSSKDTRRRLPISDLLVDKYKNVLDSTLQALTDARLIVVSGEENNFSLVNGKENQQKSDLAVAALVEEETNNSQNKDKVTVEIAHEILLRDWEALKCWLEENREKYRLIRELNQKADEWKRDGFLLSKDALGKYEEFYVNYADELSTEVHKFVKLSIEKRDSLKQQEEARRKKELEQEKKARINAQRFVWTLLGGLVVSSGLTGLATSQWHNSRINEINSLSNTAEALLASNQELDALVTGLKAGRKIKNSFFAVDNKTEIKLMGGLQKVFERVKEFNRLEGHARTVKRVVFSPDGQTIASASEDNIVKLWNLQGQLLYTLKGHTNSVVNIVFSPDGQTIASASSDNTVKLWNLQGQLLHTFQGHTTSNDSFVLFYFVEILFSPDGKTIISASWDGTLKSWNLKGQLLHTFESTRHSIINHVTFSPDGQTIAYFSEDKTVKLRDLQGKLLRTIEINTNDFEVHYVVFSPDGQTIASVSKDKRLKLWNLQGQLLHTPEGFRYGVEYVVFSPDGQTIASVNKDKRLELWNLQGQLLYTSDTHIGPVNGAMFSPDGQTIASVGDKTLKLWDRHGKLLYTFYTFEDYTNGIFDLVFSPDGRTIASASRNSVVKLWNLQEKLIPTLDGHAKRVTGVVFNPNSQIVASISWDNTVKLWNQQGKLLHTLTDHNPDTNNIGFINSAEFSPDGQTIVFVDKDKTIQLWNWQGELFHTLENSTDSVTCITFSPDSQMIASARSSFNNDAEHTVKLWNRQGQLLHTLKGHTKYVNDVAFSPDGQTIASASADNTVKLWNLQGKLLHTLKGHTGSVKGVVFSPDGQTIASASRDKILKLWNVQGQLIHTFKGFRYGIENVVFSPDGQTIASASWDGTLKLWNRKKQSPNSLEDYTHNVDDKPTVVFSADGQTIASTSRLDTVKLWNRQGQLLHTFKNNGSVKSVVFSPDSQIIAFASEDTVKFLDRQGQLLHTFKGHTGFINSVVFSPDGQTIASASNDNTVKLWSLDLDDVMTRGCDWVRDYLTNNPNISEEDRKICDGIGNE</sequence>
<keyword evidence="1 3" id="KW-0853">WD repeat</keyword>
<dbReference type="InterPro" id="IPR011600">
    <property type="entry name" value="Pept_C14_caspase"/>
</dbReference>
<dbReference type="SUPFAM" id="SSF50978">
    <property type="entry name" value="WD40 repeat-like"/>
    <property type="match status" value="2"/>
</dbReference>
<dbReference type="PRINTS" id="PR00320">
    <property type="entry name" value="GPROTEINBRPT"/>
</dbReference>
<dbReference type="SMART" id="SM00320">
    <property type="entry name" value="WD40"/>
    <property type="match status" value="17"/>
</dbReference>
<dbReference type="SUPFAM" id="SSF52129">
    <property type="entry name" value="Caspase-like"/>
    <property type="match status" value="1"/>
</dbReference>
<feature type="repeat" description="WD" evidence="3">
    <location>
        <begin position="1286"/>
        <end position="1320"/>
    </location>
</feature>
<dbReference type="InterPro" id="IPR001680">
    <property type="entry name" value="WD40_rpt"/>
</dbReference>
<feature type="repeat" description="WD" evidence="3">
    <location>
        <begin position="1411"/>
        <end position="1445"/>
    </location>
</feature>